<dbReference type="Proteomes" id="UP000230069">
    <property type="component" value="Unassembled WGS sequence"/>
</dbReference>
<evidence type="ECO:0000313" key="1">
    <source>
        <dbReference type="EMBL" id="PIA29488.1"/>
    </source>
</evidence>
<keyword evidence="2" id="KW-1185">Reference proteome</keyword>
<reference evidence="1 2" key="1">
    <citation type="submission" date="2017-09" db="EMBL/GenBank/DDBJ databases">
        <title>WGS assembly of Aquilegia coerulea Goldsmith.</title>
        <authorList>
            <person name="Hodges S."/>
            <person name="Kramer E."/>
            <person name="Nordborg M."/>
            <person name="Tomkins J."/>
            <person name="Borevitz J."/>
            <person name="Derieg N."/>
            <person name="Yan J."/>
            <person name="Mihaltcheva S."/>
            <person name="Hayes R.D."/>
            <person name="Rokhsar D."/>
        </authorList>
    </citation>
    <scope>NUCLEOTIDE SEQUENCE [LARGE SCALE GENOMIC DNA]</scope>
    <source>
        <strain evidence="2">cv. Goldsmith</strain>
    </source>
</reference>
<proteinExistence type="predicted"/>
<protein>
    <submittedName>
        <fullName evidence="1">Uncharacterized protein</fullName>
    </submittedName>
</protein>
<gene>
    <name evidence="1" type="ORF">AQUCO_05900004v1</name>
</gene>
<sequence length="72" mass="8299">MYQTSSSTLDVTISLPHLEILYGHCDSNPIPEGMQVDVIIQNTCSCFDYTHQHRLVLVCVTLFAHKWITYRN</sequence>
<dbReference type="AlphaFoldDB" id="A0A2G5CDY2"/>
<dbReference type="InParanoid" id="A0A2G5CDY2"/>
<accession>A0A2G5CDY2</accession>
<dbReference type="EMBL" id="KZ305076">
    <property type="protein sequence ID" value="PIA29488.1"/>
    <property type="molecule type" value="Genomic_DNA"/>
</dbReference>
<name>A0A2G5CDY2_AQUCA</name>
<organism evidence="1 2">
    <name type="scientific">Aquilegia coerulea</name>
    <name type="common">Rocky mountain columbine</name>
    <dbReference type="NCBI Taxonomy" id="218851"/>
    <lineage>
        <taxon>Eukaryota</taxon>
        <taxon>Viridiplantae</taxon>
        <taxon>Streptophyta</taxon>
        <taxon>Embryophyta</taxon>
        <taxon>Tracheophyta</taxon>
        <taxon>Spermatophyta</taxon>
        <taxon>Magnoliopsida</taxon>
        <taxon>Ranunculales</taxon>
        <taxon>Ranunculaceae</taxon>
        <taxon>Thalictroideae</taxon>
        <taxon>Aquilegia</taxon>
    </lineage>
</organism>
<evidence type="ECO:0000313" key="2">
    <source>
        <dbReference type="Proteomes" id="UP000230069"/>
    </source>
</evidence>